<dbReference type="NCBIfam" id="TIGR03725">
    <property type="entry name" value="T6A_YeaZ"/>
    <property type="match status" value="1"/>
</dbReference>
<evidence type="ECO:0000313" key="3">
    <source>
        <dbReference type="EMBL" id="PRY67591.1"/>
    </source>
</evidence>
<dbReference type="InterPro" id="IPR043129">
    <property type="entry name" value="ATPase_NBD"/>
</dbReference>
<proteinExistence type="predicted"/>
<dbReference type="Pfam" id="PF00814">
    <property type="entry name" value="TsaD"/>
    <property type="match status" value="1"/>
</dbReference>
<comment type="caution">
    <text evidence="3">The sequence shown here is derived from an EMBL/GenBank/DDBJ whole genome shotgun (WGS) entry which is preliminary data.</text>
</comment>
<dbReference type="GO" id="GO:0005829">
    <property type="term" value="C:cytosol"/>
    <property type="evidence" value="ECO:0007669"/>
    <property type="project" value="TreeGrafter"/>
</dbReference>
<dbReference type="PANTHER" id="PTHR11735:SF11">
    <property type="entry name" value="TRNA THREONYLCARBAMOYLADENOSINE BIOSYNTHESIS PROTEIN TSAB"/>
    <property type="match status" value="1"/>
</dbReference>
<dbReference type="PANTHER" id="PTHR11735">
    <property type="entry name" value="TRNA N6-ADENOSINE THREONYLCARBAMOYLTRANSFERASE"/>
    <property type="match status" value="1"/>
</dbReference>
<dbReference type="Gene3D" id="3.30.420.40">
    <property type="match status" value="2"/>
</dbReference>
<dbReference type="AlphaFoldDB" id="A0A2T0VBP6"/>
<dbReference type="SUPFAM" id="SSF53067">
    <property type="entry name" value="Actin-like ATPase domain"/>
    <property type="match status" value="2"/>
</dbReference>
<dbReference type="OrthoDB" id="9809995at2"/>
<dbReference type="Proteomes" id="UP000237983">
    <property type="component" value="Unassembled WGS sequence"/>
</dbReference>
<name>A0A2T0VBP6_9MICO</name>
<gene>
    <name evidence="3" type="ORF">B0I08_106198</name>
</gene>
<organism evidence="3 4">
    <name type="scientific">Glaciihabitans tibetensis</name>
    <dbReference type="NCBI Taxonomy" id="1266600"/>
    <lineage>
        <taxon>Bacteria</taxon>
        <taxon>Bacillati</taxon>
        <taxon>Actinomycetota</taxon>
        <taxon>Actinomycetes</taxon>
        <taxon>Micrococcales</taxon>
        <taxon>Microbacteriaceae</taxon>
        <taxon>Glaciihabitans</taxon>
    </lineage>
</organism>
<sequence length="232" mass="24042">MLLAIDTSAGTSVAVVDRDRGVLAEFSEHDTRRHSEVIGTLIAEALKASGIEVAALSGVAVGMGPGPFTGLRVGIAAARAFAFGAGKPVVPVVSHDAIAFAALEGMKRAPGSIAAAVPHPLLVVSDARRREVYWSAYSGSDEQGLPIRVAGPGLARPDDLPNLPELTGRDGSSSRAGGFDRYERLDADAVSAAALGMFAESLYLHRRPFAGPDALYLRAPDVTMSAGPKRVS</sequence>
<evidence type="ECO:0000313" key="4">
    <source>
        <dbReference type="Proteomes" id="UP000237983"/>
    </source>
</evidence>
<dbReference type="InterPro" id="IPR022496">
    <property type="entry name" value="T6A_TsaB"/>
</dbReference>
<protein>
    <submittedName>
        <fullName evidence="3">tRNA threonylcarbamoyl adenosine modification protein YeaZ</fullName>
    </submittedName>
</protein>
<dbReference type="InterPro" id="IPR000905">
    <property type="entry name" value="Gcp-like_dom"/>
</dbReference>
<keyword evidence="4" id="KW-1185">Reference proteome</keyword>
<feature type="region of interest" description="Disordered" evidence="1">
    <location>
        <begin position="153"/>
        <end position="178"/>
    </location>
</feature>
<accession>A0A2T0VBP6</accession>
<feature type="domain" description="Gcp-like" evidence="2">
    <location>
        <begin position="30"/>
        <end position="139"/>
    </location>
</feature>
<reference evidence="3 4" key="1">
    <citation type="submission" date="2018-03" db="EMBL/GenBank/DDBJ databases">
        <title>Genomic Encyclopedia of Type Strains, Phase III (KMG-III): the genomes of soil and plant-associated and newly described type strains.</title>
        <authorList>
            <person name="Whitman W."/>
        </authorList>
    </citation>
    <scope>NUCLEOTIDE SEQUENCE [LARGE SCALE GENOMIC DNA]</scope>
    <source>
        <strain evidence="3 4">CGMCC 1.12484</strain>
    </source>
</reference>
<dbReference type="GO" id="GO:0002949">
    <property type="term" value="P:tRNA threonylcarbamoyladenosine modification"/>
    <property type="evidence" value="ECO:0007669"/>
    <property type="project" value="InterPro"/>
</dbReference>
<dbReference type="RefSeq" id="WP_106213287.1">
    <property type="nucleotide sequence ID" value="NZ_PVTL01000006.1"/>
</dbReference>
<evidence type="ECO:0000259" key="2">
    <source>
        <dbReference type="Pfam" id="PF00814"/>
    </source>
</evidence>
<dbReference type="EMBL" id="PVTL01000006">
    <property type="protein sequence ID" value="PRY67591.1"/>
    <property type="molecule type" value="Genomic_DNA"/>
</dbReference>
<evidence type="ECO:0000256" key="1">
    <source>
        <dbReference type="SAM" id="MobiDB-lite"/>
    </source>
</evidence>